<dbReference type="InterPro" id="IPR006212">
    <property type="entry name" value="Furin_repeat"/>
</dbReference>
<organism evidence="4 5">
    <name type="scientific">Tetrahymena thermophila (strain SB210)</name>
    <dbReference type="NCBI Taxonomy" id="312017"/>
    <lineage>
        <taxon>Eukaryota</taxon>
        <taxon>Sar</taxon>
        <taxon>Alveolata</taxon>
        <taxon>Ciliophora</taxon>
        <taxon>Intramacronucleata</taxon>
        <taxon>Oligohymenophorea</taxon>
        <taxon>Hymenostomatida</taxon>
        <taxon>Tetrahymenina</taxon>
        <taxon>Tetrahymenidae</taxon>
        <taxon>Tetrahymena</taxon>
    </lineage>
</organism>
<keyword evidence="1" id="KW-0325">Glycoprotein</keyword>
<feature type="domain" description="EGF-like" evidence="3">
    <location>
        <begin position="1434"/>
        <end position="1465"/>
    </location>
</feature>
<feature type="domain" description="EGF-like" evidence="3">
    <location>
        <begin position="504"/>
        <end position="537"/>
    </location>
</feature>
<dbReference type="Pfam" id="PF14843">
    <property type="entry name" value="GF_recep_IV"/>
    <property type="match status" value="1"/>
</dbReference>
<dbReference type="InParanoid" id="Q22Z13"/>
<name>Q22Z13_TETTS</name>
<feature type="domain" description="EGF-like" evidence="3">
    <location>
        <begin position="1783"/>
        <end position="1814"/>
    </location>
</feature>
<feature type="domain" description="EGF-like" evidence="3">
    <location>
        <begin position="1334"/>
        <end position="1365"/>
    </location>
</feature>
<dbReference type="SUPFAM" id="SSF57184">
    <property type="entry name" value="Growth factor receptor domain"/>
    <property type="match status" value="10"/>
</dbReference>
<dbReference type="KEGG" id="tet:TTHERM_00117540"/>
<feature type="chain" id="PRO_5004201320" evidence="2">
    <location>
        <begin position="21"/>
        <end position="2060"/>
    </location>
</feature>
<dbReference type="EMBL" id="GG662798">
    <property type="protein sequence ID" value="EAR90508.3"/>
    <property type="molecule type" value="Genomic_DNA"/>
</dbReference>
<proteinExistence type="predicted"/>
<sequence>MIYKYTSLFWILNIILLAYGADKLVVQELTSTFTGSGWSPNTISQCQTGALTEFSNQNVMGFFGLGSNTSTKTFTNIPPHWSLSIRFDLLLYQSLDSSDYVYVKINGNIDAYQKDNPDNGYFRCISTNVFFFDEVVLYYRNFTHSDSSISVTLFSQTDEAISNEGFGFNNFYLYVDTCHDSCSTCTGPTATQCLTCPTNSIQNGNKCICNNGYSAQNNQCIQICQSGYTKDSTGKICVQDFCSNTTCDTCQNGLCISCKSGFYLLNGQCVSSCPSYSTQSGQQCMDIISQTQYGGYLLKSMFNTYFGESEIIGSGLNAIGFLGNINTSSRALTTVCNGKTILGGAYLSSKNSLIQAKFNSLQPHRSVTIGYTLYKIDAWNQEYVQLIVDGDLITVTIRNMFDGGVNLCGKIQYNDQIIKVSQKFSHSKNSLELNISSGLNSDPFTESYGIRELFILVDYCSPNCLQCDNQGCNKCQQGLYLYNYQCVLTCPDSFVTDANKICQPCDFSCYNCFQPLSSTSCLTCQPNTYLNPNNSCLNNCPSKYWANNSNLSCQACDATCYNCQNPGDSNSCTNCNGQFYLLYNKCIAICPPNTFAVAQTNNNICQSCDLSCKTCDGPNSNNCLSCQSPMFYQQTSKTCVSSCNQNQFQSNQICYPCDSSCNTCSGPSYFNCLSCSGNTFLYQNQCITNCPVKYYNNSQNNQCSPCDSTCYTCNGNASNNCLSCELQRYFDFQSNKCVLACNSNQYPDLNTISCKQCDSSCKSCNGSTASNCTDCRSGLFLQNNQCKSICDGSYFGMTQTNTCQPCHLSCFSCNGSSINNCLSCQAPRYFDPTTNQCVLVCNSNQYPDLISNLCKQCDSTCLSCNGPYIYNCTSCRSGLFLQNNFCKQTCDSSYFGATQTNTCQPCQSPCKTCDGPNSNNCLSCQTPTFYQQISKICSNQCSQCDSSCYTCNGSSSNNCLSCELQRYFDPQSSKCITSCNSNQYPDVSSNLCKVCDSSCLTCNGSYSSNCTSCRQGLFLQNNQCKQNCDGSYFGESVTKTCQPCDQSCKTCDGSNNANNQVCSSCDSSCATCSGPSNFNCLSCSLNKFLYLNQCFTNCPVRFYNNAQSNQCSQCDSSCYTCNGSSSNNCLSCELQRYFDPQSSKCLSSCNSNQYPDISTNLCKICDPSCLTCNGSQSSNCTSCRQGLFLQNNQCKQSCDGSYYAESLTKICQPCDQSCKICDGPYNTNNQICSSCDPSCATCSGSNSFNCLSCSSNKFLYLNQCITNCPVRFYNNTQNNQCFQCDSSCYTCNGSASNNCLSCELQRYFDPQSNKCLISCNSNQYPDVSSNLCKVCDSSCLTCNGSQSSNCTSCRQGLFLQNNQCKQICNGSYFGESVTKTCQACDQSCKTCDGPNSNNCLSCQAPKFYQQTSKICVSQCNQNQFQDTNNQICSSCDPSCATCSGPSNFNCLSCSLNQFLYLNQCVTNCPVKFYNNVLSNQCSLCDSSCYTCNGSTSNNCLSCELQRYFDPQSSKCLTSCNSNQYHDVNSNKCIFCDPSCLTCNGPQISNCTSCISGQFLQNNQCKSSCDGSYFGDTVTKTCQPCDQSCKTCDGPNNNNCLSCQAPNLFYQQNNTCVFQCKLNQFQDRNNQICSSCHPTCSSCTGPNDISCLTCSGKTFLYQNQCVSNCPKKFFSNTQNNQCTPCDSTCYTCDGSSSNNCLSCQLQRYLDPALNQCVQVCNSNQYPDIISDECKQCDISCLSCNGPYSSNCTSCRQGLFQLNNTCVQDCGDNNFVIPQTNICQNCYLNCKTCSGPSSSQCNSCLNGFIFLNNSCHQNCPSNYYDDQQQMRECKLCNSYCKEGCGGPLIEDCDSIKYKYQIILYILATKSFLWIFTSIISFFKDKKQSKVFVQVMNQPNTIETDRVSKSNEKKDNNQMQIDLSQIQQTPNKISIEEHIKQLQQPSKIQNFQVQKEFNKVIQNQNSKRRPRKLINKNDFYQQSQKPCEFSQINLQSNQLSMIKSTNQIVPTISNLITASQVKNQNDLEVQDVTSITSKKYSADKLFKFTMEMSGCLCFTFIIQ</sequence>
<feature type="domain" description="EGF-like" evidence="3">
    <location>
        <begin position="856"/>
        <end position="887"/>
    </location>
</feature>
<feature type="signal peptide" evidence="2">
    <location>
        <begin position="1"/>
        <end position="20"/>
    </location>
</feature>
<feature type="domain" description="EGF-like" evidence="3">
    <location>
        <begin position="459"/>
        <end position="503"/>
    </location>
</feature>
<dbReference type="OrthoDB" id="10035969at2759"/>
<dbReference type="SMART" id="SM00181">
    <property type="entry name" value="EGF"/>
    <property type="match status" value="12"/>
</dbReference>
<dbReference type="InterPro" id="IPR000742">
    <property type="entry name" value="EGF"/>
</dbReference>
<protein>
    <submittedName>
        <fullName evidence="4">Zinc finger lsd1 subclass family protein</fullName>
    </submittedName>
</protein>
<feature type="domain" description="EGF-like" evidence="3">
    <location>
        <begin position="1164"/>
        <end position="1195"/>
    </location>
</feature>
<dbReference type="PANTHER" id="PTHR15332:SF175">
    <property type="entry name" value="PROPROTEIN CONVERTASE SUBTILISIN_KEXIN TYPE 5-LIKE"/>
    <property type="match status" value="1"/>
</dbReference>
<dbReference type="InterPro" id="IPR009030">
    <property type="entry name" value="Growth_fac_rcpt_cys_sf"/>
</dbReference>
<dbReference type="Gene3D" id="2.10.220.10">
    <property type="entry name" value="Hormone Receptor, Insulin-like Growth Factor Receptor 1, Chain A, domain 2"/>
    <property type="match status" value="16"/>
</dbReference>
<evidence type="ECO:0000313" key="4">
    <source>
        <dbReference type="EMBL" id="EAR90508.3"/>
    </source>
</evidence>
<dbReference type="GeneID" id="7845706"/>
<reference evidence="5" key="1">
    <citation type="journal article" date="2006" name="PLoS Biol.">
        <title>Macronuclear genome sequence of the ciliate Tetrahymena thermophila, a model eukaryote.</title>
        <authorList>
            <person name="Eisen J.A."/>
            <person name="Coyne R.S."/>
            <person name="Wu M."/>
            <person name="Wu D."/>
            <person name="Thiagarajan M."/>
            <person name="Wortman J.R."/>
            <person name="Badger J.H."/>
            <person name="Ren Q."/>
            <person name="Amedeo P."/>
            <person name="Jones K.M."/>
            <person name="Tallon L.J."/>
            <person name="Delcher A.L."/>
            <person name="Salzberg S.L."/>
            <person name="Silva J.C."/>
            <person name="Haas B.J."/>
            <person name="Majoros W.H."/>
            <person name="Farzad M."/>
            <person name="Carlton J.M."/>
            <person name="Smith R.K. Jr."/>
            <person name="Garg J."/>
            <person name="Pearlman R.E."/>
            <person name="Karrer K.M."/>
            <person name="Sun L."/>
            <person name="Manning G."/>
            <person name="Elde N.C."/>
            <person name="Turkewitz A.P."/>
            <person name="Asai D.J."/>
            <person name="Wilkes D.E."/>
            <person name="Wang Y."/>
            <person name="Cai H."/>
            <person name="Collins K."/>
            <person name="Stewart B.A."/>
            <person name="Lee S.R."/>
            <person name="Wilamowska K."/>
            <person name="Weinberg Z."/>
            <person name="Ruzzo W.L."/>
            <person name="Wloga D."/>
            <person name="Gaertig J."/>
            <person name="Frankel J."/>
            <person name="Tsao C.-C."/>
            <person name="Gorovsky M.A."/>
            <person name="Keeling P.J."/>
            <person name="Waller R.F."/>
            <person name="Patron N.J."/>
            <person name="Cherry J.M."/>
            <person name="Stover N.A."/>
            <person name="Krieger C.J."/>
            <person name="del Toro C."/>
            <person name="Ryder H.F."/>
            <person name="Williamson S.C."/>
            <person name="Barbeau R.A."/>
            <person name="Hamilton E.P."/>
            <person name="Orias E."/>
        </authorList>
    </citation>
    <scope>NUCLEOTIDE SEQUENCE [LARGE SCALE GENOMIC DNA]</scope>
    <source>
        <strain evidence="5">SB210</strain>
    </source>
</reference>
<evidence type="ECO:0000256" key="1">
    <source>
        <dbReference type="ARBA" id="ARBA00023180"/>
    </source>
</evidence>
<evidence type="ECO:0000313" key="5">
    <source>
        <dbReference type="Proteomes" id="UP000009168"/>
    </source>
</evidence>
<evidence type="ECO:0000256" key="2">
    <source>
        <dbReference type="SAM" id="SignalP"/>
    </source>
</evidence>
<accession>Q22Z13</accession>
<feature type="domain" description="EGF-like" evidence="3">
    <location>
        <begin position="177"/>
        <end position="221"/>
    </location>
</feature>
<feature type="domain" description="EGF-like" evidence="3">
    <location>
        <begin position="1234"/>
        <end position="1265"/>
    </location>
</feature>
<gene>
    <name evidence="4" type="ORF">TTHERM_00117540</name>
</gene>
<feature type="domain" description="EGF-like" evidence="3">
    <location>
        <begin position="994"/>
        <end position="1025"/>
    </location>
</feature>
<keyword evidence="2" id="KW-0732">Signal</keyword>
<dbReference type="eggNOG" id="KOG3525">
    <property type="taxonomic scope" value="Eukaryota"/>
</dbReference>
<feature type="domain" description="EGF-like" evidence="3">
    <location>
        <begin position="905"/>
        <end position="938"/>
    </location>
</feature>
<dbReference type="CDD" id="cd00064">
    <property type="entry name" value="FU"/>
    <property type="match status" value="24"/>
</dbReference>
<dbReference type="Proteomes" id="UP000009168">
    <property type="component" value="Unassembled WGS sequence"/>
</dbReference>
<dbReference type="SMART" id="SM00261">
    <property type="entry name" value="FU"/>
    <property type="match status" value="29"/>
</dbReference>
<dbReference type="PANTHER" id="PTHR15332">
    <property type="entry name" value="PROPROTEIN CONVERTASE SUBTILISIN_KEXIN TYPE 5-LIKE"/>
    <property type="match status" value="1"/>
</dbReference>
<dbReference type="HOGENOM" id="CLU_231349_0_0_1"/>
<dbReference type="InterPro" id="IPR032778">
    <property type="entry name" value="GF_recep_IV"/>
</dbReference>
<keyword evidence="5" id="KW-1185">Reference proteome</keyword>
<evidence type="ECO:0000259" key="3">
    <source>
        <dbReference type="SMART" id="SM00181"/>
    </source>
</evidence>
<feature type="domain" description="EGF-like" evidence="3">
    <location>
        <begin position="236"/>
        <end position="270"/>
    </location>
</feature>
<dbReference type="RefSeq" id="XP_001010753.3">
    <property type="nucleotide sequence ID" value="XM_001010753.3"/>
</dbReference>